<dbReference type="AlphaFoldDB" id="A0A3R9NUD3"/>
<dbReference type="Gene3D" id="3.30.420.240">
    <property type="match status" value="1"/>
</dbReference>
<dbReference type="Proteomes" id="UP000269669">
    <property type="component" value="Unassembled WGS sequence"/>
</dbReference>
<reference evidence="1 2" key="1">
    <citation type="submission" date="2018-12" db="EMBL/GenBank/DDBJ databases">
        <title>Sequencing of bacterial isolates from soil warming experiment in Harvard Forest, Massachusetts, USA.</title>
        <authorList>
            <person name="Deangelis K."/>
        </authorList>
    </citation>
    <scope>NUCLEOTIDE SEQUENCE [LARGE SCALE GENOMIC DNA]</scope>
    <source>
        <strain evidence="1 2">EB153</strain>
    </source>
</reference>
<dbReference type="InterPro" id="IPR027417">
    <property type="entry name" value="P-loop_NTPase"/>
</dbReference>
<name>A0A3R9NUD3_9BACT</name>
<organism evidence="1 2">
    <name type="scientific">Edaphobacter aggregans</name>
    <dbReference type="NCBI Taxonomy" id="570835"/>
    <lineage>
        <taxon>Bacteria</taxon>
        <taxon>Pseudomonadati</taxon>
        <taxon>Acidobacteriota</taxon>
        <taxon>Terriglobia</taxon>
        <taxon>Terriglobales</taxon>
        <taxon>Acidobacteriaceae</taxon>
        <taxon>Edaphobacter</taxon>
    </lineage>
</organism>
<accession>A0A3R9NUD3</accession>
<comment type="caution">
    <text evidence="1">The sequence shown here is derived from an EMBL/GenBank/DDBJ whole genome shotgun (WGS) entry which is preliminary data.</text>
</comment>
<dbReference type="Gene3D" id="3.40.50.300">
    <property type="entry name" value="P-loop containing nucleotide triphosphate hydrolases"/>
    <property type="match status" value="1"/>
</dbReference>
<dbReference type="EMBL" id="RSDW01000001">
    <property type="protein sequence ID" value="RSL17020.1"/>
    <property type="molecule type" value="Genomic_DNA"/>
</dbReference>
<dbReference type="RefSeq" id="WP_185827133.1">
    <property type="nucleotide sequence ID" value="NZ_RSDW01000001.1"/>
</dbReference>
<evidence type="ECO:0000313" key="1">
    <source>
        <dbReference type="EMBL" id="RSL17020.1"/>
    </source>
</evidence>
<protein>
    <recommendedName>
        <fullName evidence="3">Phage terminase large subunit-like protein</fullName>
    </recommendedName>
</protein>
<evidence type="ECO:0008006" key="3">
    <source>
        <dbReference type="Google" id="ProtNLM"/>
    </source>
</evidence>
<sequence>MSRDGWAVRDVDELLRLGLEMKKRPELMLAMAENMLRVRDRNGLIQPLRANAVQRAFEEARGQRNIVLKARQMGVTTWVAARFFLKTITARGVLTVQVAHTREAAEGIFRMVQRFWECLPEELRENGLVRSKANVGQMIFPALDSEFRIVSAGDEGAGRGLTIQNLHCSEVSRWPGDAGETLAGLRAAMSPGGEMVLESTPNGAYGCFYQEWVATGLKVGESASQQGDAVVRHFFPWWMEEDYVAAAVTDLREDELALMSAHGLTAEQIGFRRGLEASYRGLRSQEFAEDAESCFKATGECCFEVQAVEARLKELQEPVACRRGGALQVWLPPVAGKEYLVAVDTAGGGADGDFAAVQVIEMVSGMQCAELQQRIGTLELARVSAELAREYGGALIAVERNNHGAGVLAYLDSVERYARVYEQGGVAGWLTTAGSKPGMVSRMGALLAESPWLFFSRRLLGECRTFVSMAGGRTGAASGAHDDCLMAMAIGQAVRAELAGKKKDGPKLREGWDSRAFWVG</sequence>
<evidence type="ECO:0000313" key="2">
    <source>
        <dbReference type="Proteomes" id="UP000269669"/>
    </source>
</evidence>
<keyword evidence="2" id="KW-1185">Reference proteome</keyword>
<proteinExistence type="predicted"/>
<gene>
    <name evidence="1" type="ORF">EDE15_2548</name>
</gene>